<dbReference type="EnsemblMetazoa" id="MESCA002304-RA">
    <property type="protein sequence ID" value="MESCA002304-PA"/>
    <property type="gene ID" value="MESCA002304"/>
</dbReference>
<dbReference type="Proteomes" id="UP000015102">
    <property type="component" value="Unassembled WGS sequence"/>
</dbReference>
<evidence type="ECO:0000256" key="2">
    <source>
        <dbReference type="ARBA" id="ARBA00023163"/>
    </source>
</evidence>
<evidence type="ECO:0000313" key="5">
    <source>
        <dbReference type="Proteomes" id="UP000015102"/>
    </source>
</evidence>
<evidence type="ECO:0000256" key="3">
    <source>
        <dbReference type="ARBA" id="ARBA00023242"/>
    </source>
</evidence>
<dbReference type="GO" id="GO:0003712">
    <property type="term" value="F:transcription coregulator activity"/>
    <property type="evidence" value="ECO:0007669"/>
    <property type="project" value="TreeGrafter"/>
</dbReference>
<dbReference type="AlphaFoldDB" id="T1GG01"/>
<evidence type="ECO:0000256" key="1">
    <source>
        <dbReference type="ARBA" id="ARBA00023015"/>
    </source>
</evidence>
<dbReference type="OMA" id="RTEVSHW"/>
<keyword evidence="1" id="KW-0805">Transcription regulation</keyword>
<reference evidence="5" key="1">
    <citation type="submission" date="2013-02" db="EMBL/GenBank/DDBJ databases">
        <authorList>
            <person name="Hughes D."/>
        </authorList>
    </citation>
    <scope>NUCLEOTIDE SEQUENCE</scope>
    <source>
        <strain>Durham</strain>
        <strain evidence="5">NC isolate 2 -- Noor lab</strain>
    </source>
</reference>
<dbReference type="HOGENOM" id="CLU_726265_0_0_1"/>
<keyword evidence="2" id="KW-0804">Transcription</keyword>
<name>T1GG01_MEGSC</name>
<dbReference type="EMBL" id="CAQQ02187332">
    <property type="status" value="NOT_ANNOTATED_CDS"/>
    <property type="molecule type" value="Genomic_DNA"/>
</dbReference>
<dbReference type="PANTHER" id="PTHR16088:SF3">
    <property type="entry name" value="GON-4-LIKE PROTEIN"/>
    <property type="match status" value="1"/>
</dbReference>
<dbReference type="InterPro" id="IPR052435">
    <property type="entry name" value="YY1-Transcr_Regul"/>
</dbReference>
<accession>T1GG01</accession>
<protein>
    <submittedName>
        <fullName evidence="4">Uncharacterized protein</fullName>
    </submittedName>
</protein>
<dbReference type="PANTHER" id="PTHR16088">
    <property type="entry name" value="YY1 ASSOCIATED PROTEIN-RELATED"/>
    <property type="match status" value="1"/>
</dbReference>
<keyword evidence="3" id="KW-0539">Nucleus</keyword>
<evidence type="ECO:0000313" key="4">
    <source>
        <dbReference type="EnsemblMetazoa" id="MESCA002304-PA"/>
    </source>
</evidence>
<dbReference type="STRING" id="36166.T1GG01"/>
<sequence length="381" mass="43462">MDSNPRTPMTPYSVDCSPVKCATTPDGVFKVPKQRSISNSEREEIIAKRTRSKVSLHMIPIESIEANLNPPDVTHDMYELLDDPENKEWMQFLGEFQRPLDFNHLEEEDDDPVYEPLDPIPWDRDVNVSKKEIDNLLEEITPINLNESTDGDILIETINEEQLNPPPIPASIVTHVECSYALTDPTCTQSTVSTSQVTYSGSQLVTSVQQSEIHTQTTSSNLNESTQSDYLNETTQFEDIEVSLKSAENTFVRCSCVEKSDKKISPRNAYIQRPVLKYVYNDYVEKYKGLKELPPIEMEDFGGIKIGFTERQRKILEQQLRIYTQLTVQHFLQTFSHPKFWNKALQHKLNLQNIQETVMNTDLEVCNLDQGGKVALGLGIS</sequence>
<reference evidence="4" key="2">
    <citation type="submission" date="2015-06" db="UniProtKB">
        <authorList>
            <consortium name="EnsemblMetazoa"/>
        </authorList>
    </citation>
    <scope>IDENTIFICATION</scope>
</reference>
<dbReference type="GO" id="GO:0006355">
    <property type="term" value="P:regulation of DNA-templated transcription"/>
    <property type="evidence" value="ECO:0007669"/>
    <property type="project" value="TreeGrafter"/>
</dbReference>
<proteinExistence type="predicted"/>
<keyword evidence="5" id="KW-1185">Reference proteome</keyword>
<organism evidence="4 5">
    <name type="scientific">Megaselia scalaris</name>
    <name type="common">Humpbacked fly</name>
    <name type="synonym">Phora scalaris</name>
    <dbReference type="NCBI Taxonomy" id="36166"/>
    <lineage>
        <taxon>Eukaryota</taxon>
        <taxon>Metazoa</taxon>
        <taxon>Ecdysozoa</taxon>
        <taxon>Arthropoda</taxon>
        <taxon>Hexapoda</taxon>
        <taxon>Insecta</taxon>
        <taxon>Pterygota</taxon>
        <taxon>Neoptera</taxon>
        <taxon>Endopterygota</taxon>
        <taxon>Diptera</taxon>
        <taxon>Brachycera</taxon>
        <taxon>Muscomorpha</taxon>
        <taxon>Platypezoidea</taxon>
        <taxon>Phoridae</taxon>
        <taxon>Megaseliini</taxon>
        <taxon>Megaselia</taxon>
    </lineage>
</organism>
<dbReference type="GO" id="GO:0005634">
    <property type="term" value="C:nucleus"/>
    <property type="evidence" value="ECO:0007669"/>
    <property type="project" value="TreeGrafter"/>
</dbReference>